<dbReference type="GO" id="GO:0005758">
    <property type="term" value="C:mitochondrial intermembrane space"/>
    <property type="evidence" value="ECO:0007669"/>
    <property type="project" value="TreeGrafter"/>
</dbReference>
<evidence type="ECO:0000256" key="6">
    <source>
        <dbReference type="RuleBase" id="RU003435"/>
    </source>
</evidence>
<proteinExistence type="inferred from homology"/>
<keyword evidence="2 6" id="KW-0479">Metal-binding</keyword>
<dbReference type="EMBL" id="WHUW01000004">
    <property type="protein sequence ID" value="KAF8447276.1"/>
    <property type="molecule type" value="Genomic_DNA"/>
</dbReference>
<comment type="similarity">
    <text evidence="6">Belongs to the peptidase M3 family.</text>
</comment>
<evidence type="ECO:0000256" key="1">
    <source>
        <dbReference type="ARBA" id="ARBA00022670"/>
    </source>
</evidence>
<evidence type="ECO:0000256" key="2">
    <source>
        <dbReference type="ARBA" id="ARBA00022723"/>
    </source>
</evidence>
<dbReference type="GO" id="GO:0046872">
    <property type="term" value="F:metal ion binding"/>
    <property type="evidence" value="ECO:0007669"/>
    <property type="project" value="UniProtKB-UniRule"/>
</dbReference>
<keyword evidence="3 6" id="KW-0378">Hydrolase</keyword>
<evidence type="ECO:0000256" key="5">
    <source>
        <dbReference type="ARBA" id="ARBA00023049"/>
    </source>
</evidence>
<dbReference type="PANTHER" id="PTHR11804">
    <property type="entry name" value="PROTEASE M3 THIMET OLIGOPEPTIDASE-RELATED"/>
    <property type="match status" value="1"/>
</dbReference>
<protein>
    <submittedName>
        <fullName evidence="8">Peptidase family M3-domain-containing protein</fullName>
    </submittedName>
</protein>
<organism evidence="8 9">
    <name type="scientific">Boletus edulis BED1</name>
    <dbReference type="NCBI Taxonomy" id="1328754"/>
    <lineage>
        <taxon>Eukaryota</taxon>
        <taxon>Fungi</taxon>
        <taxon>Dikarya</taxon>
        <taxon>Basidiomycota</taxon>
        <taxon>Agaricomycotina</taxon>
        <taxon>Agaricomycetes</taxon>
        <taxon>Agaricomycetidae</taxon>
        <taxon>Boletales</taxon>
        <taxon>Boletineae</taxon>
        <taxon>Boletaceae</taxon>
        <taxon>Boletoideae</taxon>
        <taxon>Boletus</taxon>
    </lineage>
</organism>
<dbReference type="InterPro" id="IPR001567">
    <property type="entry name" value="Pept_M3A_M3B_dom"/>
</dbReference>
<dbReference type="Pfam" id="PF01432">
    <property type="entry name" value="Peptidase_M3"/>
    <property type="match status" value="1"/>
</dbReference>
<evidence type="ECO:0000313" key="9">
    <source>
        <dbReference type="Proteomes" id="UP001194468"/>
    </source>
</evidence>
<keyword evidence="9" id="KW-1185">Reference proteome</keyword>
<dbReference type="Proteomes" id="UP001194468">
    <property type="component" value="Unassembled WGS sequence"/>
</dbReference>
<keyword evidence="4 6" id="KW-0862">Zinc</keyword>
<name>A0AAD4C309_BOLED</name>
<feature type="domain" description="Peptidase M3A/M3B catalytic" evidence="7">
    <location>
        <begin position="49"/>
        <end position="152"/>
    </location>
</feature>
<comment type="caution">
    <text evidence="8">The sequence shown here is derived from an EMBL/GenBank/DDBJ whole genome shotgun (WGS) entry which is preliminary data.</text>
</comment>
<dbReference type="PANTHER" id="PTHR11804:SF84">
    <property type="entry name" value="SACCHAROLYSIN"/>
    <property type="match status" value="1"/>
</dbReference>
<reference evidence="8" key="2">
    <citation type="journal article" date="2020" name="Nat. Commun.">
        <title>Large-scale genome sequencing of mycorrhizal fungi provides insights into the early evolution of symbiotic traits.</title>
        <authorList>
            <person name="Miyauchi S."/>
            <person name="Kiss E."/>
            <person name="Kuo A."/>
            <person name="Drula E."/>
            <person name="Kohler A."/>
            <person name="Sanchez-Garcia M."/>
            <person name="Morin E."/>
            <person name="Andreopoulos B."/>
            <person name="Barry K.W."/>
            <person name="Bonito G."/>
            <person name="Buee M."/>
            <person name="Carver A."/>
            <person name="Chen C."/>
            <person name="Cichocki N."/>
            <person name="Clum A."/>
            <person name="Culley D."/>
            <person name="Crous P.W."/>
            <person name="Fauchery L."/>
            <person name="Girlanda M."/>
            <person name="Hayes R.D."/>
            <person name="Keri Z."/>
            <person name="LaButti K."/>
            <person name="Lipzen A."/>
            <person name="Lombard V."/>
            <person name="Magnuson J."/>
            <person name="Maillard F."/>
            <person name="Murat C."/>
            <person name="Nolan M."/>
            <person name="Ohm R.A."/>
            <person name="Pangilinan J."/>
            <person name="Pereira M.F."/>
            <person name="Perotto S."/>
            <person name="Peter M."/>
            <person name="Pfister S."/>
            <person name="Riley R."/>
            <person name="Sitrit Y."/>
            <person name="Stielow J.B."/>
            <person name="Szollosi G."/>
            <person name="Zifcakova L."/>
            <person name="Stursova M."/>
            <person name="Spatafora J.W."/>
            <person name="Tedersoo L."/>
            <person name="Vaario L.M."/>
            <person name="Yamada A."/>
            <person name="Yan M."/>
            <person name="Wang P."/>
            <person name="Xu J."/>
            <person name="Bruns T."/>
            <person name="Baldrian P."/>
            <person name="Vilgalys R."/>
            <person name="Dunand C."/>
            <person name="Henrissat B."/>
            <person name="Grigoriev I.V."/>
            <person name="Hibbett D."/>
            <person name="Nagy L.G."/>
            <person name="Martin F.M."/>
        </authorList>
    </citation>
    <scope>NUCLEOTIDE SEQUENCE</scope>
    <source>
        <strain evidence="8">BED1</strain>
    </source>
</reference>
<dbReference type="InterPro" id="IPR045090">
    <property type="entry name" value="Pept_M3A_M3B"/>
</dbReference>
<accession>A0AAD4C309</accession>
<keyword evidence="5 6" id="KW-0482">Metalloprotease</keyword>
<dbReference type="GO" id="GO:0006508">
    <property type="term" value="P:proteolysis"/>
    <property type="evidence" value="ECO:0007669"/>
    <property type="project" value="UniProtKB-KW"/>
</dbReference>
<dbReference type="SUPFAM" id="SSF55486">
    <property type="entry name" value="Metalloproteases ('zincins'), catalytic domain"/>
    <property type="match status" value="1"/>
</dbReference>
<keyword evidence="1 6" id="KW-0645">Protease</keyword>
<dbReference type="GO" id="GO:0006518">
    <property type="term" value="P:peptide metabolic process"/>
    <property type="evidence" value="ECO:0007669"/>
    <property type="project" value="TreeGrafter"/>
</dbReference>
<reference evidence="8" key="1">
    <citation type="submission" date="2019-10" db="EMBL/GenBank/DDBJ databases">
        <authorList>
            <consortium name="DOE Joint Genome Institute"/>
            <person name="Kuo A."/>
            <person name="Miyauchi S."/>
            <person name="Kiss E."/>
            <person name="Drula E."/>
            <person name="Kohler A."/>
            <person name="Sanchez-Garcia M."/>
            <person name="Andreopoulos B."/>
            <person name="Barry K.W."/>
            <person name="Bonito G."/>
            <person name="Buee M."/>
            <person name="Carver A."/>
            <person name="Chen C."/>
            <person name="Cichocki N."/>
            <person name="Clum A."/>
            <person name="Culley D."/>
            <person name="Crous P.W."/>
            <person name="Fauchery L."/>
            <person name="Girlanda M."/>
            <person name="Hayes R."/>
            <person name="Keri Z."/>
            <person name="LaButti K."/>
            <person name="Lipzen A."/>
            <person name="Lombard V."/>
            <person name="Magnuson J."/>
            <person name="Maillard F."/>
            <person name="Morin E."/>
            <person name="Murat C."/>
            <person name="Nolan M."/>
            <person name="Ohm R."/>
            <person name="Pangilinan J."/>
            <person name="Pereira M."/>
            <person name="Perotto S."/>
            <person name="Peter M."/>
            <person name="Riley R."/>
            <person name="Sitrit Y."/>
            <person name="Stielow B."/>
            <person name="Szollosi G."/>
            <person name="Zifcakova L."/>
            <person name="Stursova M."/>
            <person name="Spatafora J.W."/>
            <person name="Tedersoo L."/>
            <person name="Vaario L.-M."/>
            <person name="Yamada A."/>
            <person name="Yan M."/>
            <person name="Wang P."/>
            <person name="Xu J."/>
            <person name="Bruns T."/>
            <person name="Baldrian P."/>
            <person name="Vilgalys R."/>
            <person name="Henrissat B."/>
            <person name="Grigoriev I.V."/>
            <person name="Hibbett D."/>
            <person name="Nagy L.G."/>
            <person name="Martin F.M."/>
        </authorList>
    </citation>
    <scope>NUCLEOTIDE SEQUENCE</scope>
    <source>
        <strain evidence="8">BED1</strain>
    </source>
</reference>
<evidence type="ECO:0000256" key="3">
    <source>
        <dbReference type="ARBA" id="ARBA00022801"/>
    </source>
</evidence>
<evidence type="ECO:0000256" key="4">
    <source>
        <dbReference type="ARBA" id="ARBA00022833"/>
    </source>
</evidence>
<feature type="non-terminal residue" evidence="8">
    <location>
        <position position="156"/>
    </location>
</feature>
<gene>
    <name evidence="8" type="ORF">L210DRAFT_3525478</name>
</gene>
<evidence type="ECO:0000259" key="7">
    <source>
        <dbReference type="Pfam" id="PF01432"/>
    </source>
</evidence>
<dbReference type="Gene3D" id="1.10.1370.40">
    <property type="match status" value="1"/>
</dbReference>
<dbReference type="GO" id="GO:0004222">
    <property type="term" value="F:metalloendopeptidase activity"/>
    <property type="evidence" value="ECO:0007669"/>
    <property type="project" value="InterPro"/>
</dbReference>
<evidence type="ECO:0000313" key="8">
    <source>
        <dbReference type="EMBL" id="KAF8447276.1"/>
    </source>
</evidence>
<sequence>SRWSKVQLTQKTDRHFCVDPSSVFSFWMVSKHISSRPSWHSRSCHPSRAEKREMHTNRGLPIDDNFYIWDYRYYDRLYVARNLDFDDFLVKKYFPVSVVIPAILDIYQNLLGVKFVEITGDARDAQQFAVWEMDAKDESGFIGYCYLDLFPRGKAL</sequence>
<comment type="cofactor">
    <cofactor evidence="6">
        <name>Zn(2+)</name>
        <dbReference type="ChEBI" id="CHEBI:29105"/>
    </cofactor>
    <text evidence="6">Binds 1 zinc ion.</text>
</comment>
<dbReference type="AlphaFoldDB" id="A0AAD4C309"/>